<dbReference type="AlphaFoldDB" id="A0A418NKD7"/>
<dbReference type="OrthoDB" id="9815641at2"/>
<dbReference type="InterPro" id="IPR046886">
    <property type="entry name" value="RsmE_MTase_dom"/>
</dbReference>
<reference evidence="15 16" key="1">
    <citation type="submission" date="2018-08" db="EMBL/GenBank/DDBJ databases">
        <title>Altererythrobacter sp.Ery1 and Ery12, the genome sequencing of novel strains in genus Alterythrobacter.</title>
        <authorList>
            <person name="Cheng H."/>
            <person name="Wu Y.-H."/>
            <person name="Fang C."/>
            <person name="Xu X.-W."/>
        </authorList>
    </citation>
    <scope>NUCLEOTIDE SEQUENCE [LARGE SCALE GENOMIC DNA]</scope>
    <source>
        <strain evidence="15 16">Ery1</strain>
    </source>
</reference>
<evidence type="ECO:0000256" key="6">
    <source>
        <dbReference type="ARBA" id="ARBA00022552"/>
    </source>
</evidence>
<comment type="similarity">
    <text evidence="2 12">Belongs to the RNA methyltransferase RsmE family.</text>
</comment>
<keyword evidence="7 12" id="KW-0489">Methyltransferase</keyword>
<evidence type="ECO:0000256" key="10">
    <source>
        <dbReference type="ARBA" id="ARBA00025699"/>
    </source>
</evidence>
<gene>
    <name evidence="15" type="ORF">D2V04_06660</name>
</gene>
<dbReference type="NCBIfam" id="NF008696">
    <property type="entry name" value="PRK11713.3-5"/>
    <property type="match status" value="1"/>
</dbReference>
<feature type="domain" description="Ribosomal RNA small subunit methyltransferase E methyltransferase" evidence="13">
    <location>
        <begin position="86"/>
        <end position="240"/>
    </location>
</feature>
<evidence type="ECO:0000256" key="7">
    <source>
        <dbReference type="ARBA" id="ARBA00022603"/>
    </source>
</evidence>
<dbReference type="GO" id="GO:0070475">
    <property type="term" value="P:rRNA base methylation"/>
    <property type="evidence" value="ECO:0007669"/>
    <property type="project" value="TreeGrafter"/>
</dbReference>
<feature type="domain" description="Ribosomal RNA small subunit methyltransferase E PUA-like" evidence="14">
    <location>
        <begin position="29"/>
        <end position="75"/>
    </location>
</feature>
<evidence type="ECO:0000259" key="13">
    <source>
        <dbReference type="Pfam" id="PF04452"/>
    </source>
</evidence>
<evidence type="ECO:0000256" key="3">
    <source>
        <dbReference type="ARBA" id="ARBA00012328"/>
    </source>
</evidence>
<dbReference type="GO" id="GO:0005737">
    <property type="term" value="C:cytoplasm"/>
    <property type="evidence" value="ECO:0007669"/>
    <property type="project" value="UniProtKB-SubCell"/>
</dbReference>
<dbReference type="CDD" id="cd18084">
    <property type="entry name" value="RsmE-like"/>
    <property type="match status" value="1"/>
</dbReference>
<dbReference type="InterPro" id="IPR006700">
    <property type="entry name" value="RsmE"/>
</dbReference>
<dbReference type="SUPFAM" id="SSF88697">
    <property type="entry name" value="PUA domain-like"/>
    <property type="match status" value="1"/>
</dbReference>
<dbReference type="InterPro" id="IPR015947">
    <property type="entry name" value="PUA-like_sf"/>
</dbReference>
<dbReference type="PANTHER" id="PTHR30027:SF3">
    <property type="entry name" value="16S RRNA (URACIL(1498)-N(3))-METHYLTRANSFERASE"/>
    <property type="match status" value="1"/>
</dbReference>
<keyword evidence="5 12" id="KW-0963">Cytoplasm</keyword>
<dbReference type="Gene3D" id="3.40.1280.10">
    <property type="match status" value="1"/>
</dbReference>
<evidence type="ECO:0000256" key="4">
    <source>
        <dbReference type="ARBA" id="ARBA00013673"/>
    </source>
</evidence>
<dbReference type="Pfam" id="PF20260">
    <property type="entry name" value="PUA_4"/>
    <property type="match status" value="1"/>
</dbReference>
<dbReference type="PIRSF" id="PIRSF015601">
    <property type="entry name" value="MTase_slr0722"/>
    <property type="match status" value="1"/>
</dbReference>
<name>A0A418NKD7_9SPHN</name>
<dbReference type="EC" id="2.1.1.193" evidence="3 12"/>
<comment type="subcellular location">
    <subcellularLocation>
        <location evidence="1 12">Cytoplasm</location>
    </subcellularLocation>
</comment>
<dbReference type="InterPro" id="IPR029026">
    <property type="entry name" value="tRNA_m1G_MTases_N"/>
</dbReference>
<comment type="catalytic activity">
    <reaction evidence="11 12">
        <text>uridine(1498) in 16S rRNA + S-adenosyl-L-methionine = N(3)-methyluridine(1498) in 16S rRNA + S-adenosyl-L-homocysteine + H(+)</text>
        <dbReference type="Rhea" id="RHEA:42920"/>
        <dbReference type="Rhea" id="RHEA-COMP:10283"/>
        <dbReference type="Rhea" id="RHEA-COMP:10284"/>
        <dbReference type="ChEBI" id="CHEBI:15378"/>
        <dbReference type="ChEBI" id="CHEBI:57856"/>
        <dbReference type="ChEBI" id="CHEBI:59789"/>
        <dbReference type="ChEBI" id="CHEBI:65315"/>
        <dbReference type="ChEBI" id="CHEBI:74502"/>
        <dbReference type="EC" id="2.1.1.193"/>
    </reaction>
</comment>
<comment type="caution">
    <text evidence="15">The sequence shown here is derived from an EMBL/GenBank/DDBJ whole genome shotgun (WGS) entry which is preliminary data.</text>
</comment>
<keyword evidence="9 12" id="KW-0949">S-adenosyl-L-methionine</keyword>
<dbReference type="PANTHER" id="PTHR30027">
    <property type="entry name" value="RIBOSOMAL RNA SMALL SUBUNIT METHYLTRANSFERASE E"/>
    <property type="match status" value="1"/>
</dbReference>
<evidence type="ECO:0000259" key="14">
    <source>
        <dbReference type="Pfam" id="PF20260"/>
    </source>
</evidence>
<dbReference type="NCBIfam" id="TIGR00046">
    <property type="entry name" value="RsmE family RNA methyltransferase"/>
    <property type="match status" value="1"/>
</dbReference>
<evidence type="ECO:0000313" key="16">
    <source>
        <dbReference type="Proteomes" id="UP000285092"/>
    </source>
</evidence>
<keyword evidence="16" id="KW-1185">Reference proteome</keyword>
<evidence type="ECO:0000256" key="11">
    <source>
        <dbReference type="ARBA" id="ARBA00047944"/>
    </source>
</evidence>
<sequence length="249" mass="27358">MPATPAWPPKSTPRLYLEERIETGAAIELDQAQSRYLLGVMRRGDGDVVRVFDDRTGEYLARLATAGGGRCLATVEEKLAPREEVPDLWLCASPLQRDNFALVAEKACELGVRRFVPVEMRRSVVRKINNARLQKRMIEAAEQCERTALPVLAPLTKLDRLLRDWPADRTLFFADELGGEAPAEALANHSGPAALLIGPEGGFDDAERTAIRALPQARPISLGPRILRAETAAIAATALWMAVAGDWRN</sequence>
<accession>A0A418NKD7</accession>
<keyword evidence="6 12" id="KW-0698">rRNA processing</keyword>
<dbReference type="RefSeq" id="WP_119512471.1">
    <property type="nucleotide sequence ID" value="NZ_QXFK01000014.1"/>
</dbReference>
<comment type="function">
    <text evidence="10 12">Specifically methylates the N3 position of the uracil ring of uridine 1498 (m3U1498) in 16S rRNA. Acts on the fully assembled 30S ribosomal subunit.</text>
</comment>
<evidence type="ECO:0000256" key="12">
    <source>
        <dbReference type="PIRNR" id="PIRNR015601"/>
    </source>
</evidence>
<evidence type="ECO:0000256" key="8">
    <source>
        <dbReference type="ARBA" id="ARBA00022679"/>
    </source>
</evidence>
<dbReference type="InterPro" id="IPR046887">
    <property type="entry name" value="RsmE_PUA-like"/>
</dbReference>
<organism evidence="15 16">
    <name type="scientific">Pelagerythrobacter aerophilus</name>
    <dbReference type="NCBI Taxonomy" id="2306995"/>
    <lineage>
        <taxon>Bacteria</taxon>
        <taxon>Pseudomonadati</taxon>
        <taxon>Pseudomonadota</taxon>
        <taxon>Alphaproteobacteria</taxon>
        <taxon>Sphingomonadales</taxon>
        <taxon>Erythrobacteraceae</taxon>
        <taxon>Pelagerythrobacter</taxon>
    </lineage>
</organism>
<dbReference type="GO" id="GO:0070042">
    <property type="term" value="F:rRNA (uridine-N3-)-methyltransferase activity"/>
    <property type="evidence" value="ECO:0007669"/>
    <property type="project" value="TreeGrafter"/>
</dbReference>
<evidence type="ECO:0000313" key="15">
    <source>
        <dbReference type="EMBL" id="RIV79639.1"/>
    </source>
</evidence>
<dbReference type="EMBL" id="QXFK01000014">
    <property type="protein sequence ID" value="RIV79639.1"/>
    <property type="molecule type" value="Genomic_DNA"/>
</dbReference>
<evidence type="ECO:0000256" key="5">
    <source>
        <dbReference type="ARBA" id="ARBA00022490"/>
    </source>
</evidence>
<dbReference type="InterPro" id="IPR029028">
    <property type="entry name" value="Alpha/beta_knot_MTases"/>
</dbReference>
<evidence type="ECO:0000256" key="9">
    <source>
        <dbReference type="ARBA" id="ARBA00022691"/>
    </source>
</evidence>
<dbReference type="Pfam" id="PF04452">
    <property type="entry name" value="Methyltrans_RNA"/>
    <property type="match status" value="1"/>
</dbReference>
<dbReference type="SUPFAM" id="SSF75217">
    <property type="entry name" value="alpha/beta knot"/>
    <property type="match status" value="1"/>
</dbReference>
<proteinExistence type="inferred from homology"/>
<protein>
    <recommendedName>
        <fullName evidence="4 12">Ribosomal RNA small subunit methyltransferase E</fullName>
        <ecNumber evidence="3 12">2.1.1.193</ecNumber>
    </recommendedName>
</protein>
<keyword evidence="8 12" id="KW-0808">Transferase</keyword>
<dbReference type="Proteomes" id="UP000285092">
    <property type="component" value="Unassembled WGS sequence"/>
</dbReference>
<evidence type="ECO:0000256" key="1">
    <source>
        <dbReference type="ARBA" id="ARBA00004496"/>
    </source>
</evidence>
<dbReference type="Gene3D" id="2.40.240.20">
    <property type="entry name" value="Hypothetical PUA domain-like, domain 1"/>
    <property type="match status" value="1"/>
</dbReference>
<evidence type="ECO:0000256" key="2">
    <source>
        <dbReference type="ARBA" id="ARBA00005528"/>
    </source>
</evidence>